<evidence type="ECO:0000313" key="3">
    <source>
        <dbReference type="EMBL" id="GFR48196.1"/>
    </source>
</evidence>
<gene>
    <name evidence="3" type="ORF">Agub_g10013</name>
</gene>
<keyword evidence="4" id="KW-1185">Reference proteome</keyword>
<dbReference type="Gene3D" id="3.65.10.20">
    <property type="entry name" value="RNA 3'-terminal phosphate cyclase domain"/>
    <property type="match status" value="1"/>
</dbReference>
<reference evidence="3 4" key="1">
    <citation type="journal article" date="2021" name="Sci. Rep.">
        <title>Genome sequencing of the multicellular alga Astrephomene provides insights into convergent evolution of germ-soma differentiation.</title>
        <authorList>
            <person name="Yamashita S."/>
            <person name="Yamamoto K."/>
            <person name="Matsuzaki R."/>
            <person name="Suzuki S."/>
            <person name="Yamaguchi H."/>
            <person name="Hirooka S."/>
            <person name="Minakuchi Y."/>
            <person name="Miyagishima S."/>
            <person name="Kawachi M."/>
            <person name="Toyoda A."/>
            <person name="Nozaki H."/>
        </authorList>
    </citation>
    <scope>NUCLEOTIDE SEQUENCE [LARGE SCALE GENOMIC DNA]</scope>
    <source>
        <strain evidence="3 4">NIES-4017</strain>
    </source>
</reference>
<feature type="compositionally biased region" description="Low complexity" evidence="1">
    <location>
        <begin position="111"/>
        <end position="128"/>
    </location>
</feature>
<evidence type="ECO:0000259" key="2">
    <source>
        <dbReference type="Pfam" id="PF05189"/>
    </source>
</evidence>
<dbReference type="InterPro" id="IPR013792">
    <property type="entry name" value="RNA3'P_cycl/enolpyr_Trfase_a/b"/>
</dbReference>
<dbReference type="PANTHER" id="PTHR11096">
    <property type="entry name" value="RNA 3' TERMINAL PHOSPHATE CYCLASE"/>
    <property type="match status" value="1"/>
</dbReference>
<name>A0AAD3DYN8_9CHLO</name>
<dbReference type="InterPro" id="IPR036553">
    <property type="entry name" value="RPTC_insert"/>
</dbReference>
<feature type="non-terminal residue" evidence="3">
    <location>
        <position position="1"/>
    </location>
</feature>
<dbReference type="GO" id="GO:0005634">
    <property type="term" value="C:nucleus"/>
    <property type="evidence" value="ECO:0007669"/>
    <property type="project" value="TreeGrafter"/>
</dbReference>
<protein>
    <recommendedName>
        <fullName evidence="2">RNA 3'-terminal phosphate cyclase insert domain-containing protein</fullName>
    </recommendedName>
</protein>
<dbReference type="SUPFAM" id="SSF52913">
    <property type="entry name" value="RNA 3'-terminal phosphate cyclase, RPTC, insert domain"/>
    <property type="match status" value="1"/>
</dbReference>
<dbReference type="EMBL" id="BMAR01000022">
    <property type="protein sequence ID" value="GFR48196.1"/>
    <property type="molecule type" value="Genomic_DNA"/>
</dbReference>
<comment type="caution">
    <text evidence="3">The sequence shown here is derived from an EMBL/GenBank/DDBJ whole genome shotgun (WGS) entry which is preliminary data.</text>
</comment>
<dbReference type="AlphaFoldDB" id="A0AAD3DYN8"/>
<organism evidence="3 4">
    <name type="scientific">Astrephomene gubernaculifera</name>
    <dbReference type="NCBI Taxonomy" id="47775"/>
    <lineage>
        <taxon>Eukaryota</taxon>
        <taxon>Viridiplantae</taxon>
        <taxon>Chlorophyta</taxon>
        <taxon>core chlorophytes</taxon>
        <taxon>Chlorophyceae</taxon>
        <taxon>CS clade</taxon>
        <taxon>Chlamydomonadales</taxon>
        <taxon>Astrephomenaceae</taxon>
        <taxon>Astrephomene</taxon>
    </lineage>
</organism>
<feature type="region of interest" description="Disordered" evidence="1">
    <location>
        <begin position="110"/>
        <end position="142"/>
    </location>
</feature>
<sequence length="142" mass="14351">DRAVGDGCGVVLFADTDTGCRLGASAKGERGMPAEEVGERGAAELAEALSSGTCVDQWMQDQLVIWMALAAGVSRMRCSEPTLHTRTAMVVAEALLPGVKFVLRRPTGHPAASTAAAGADASGKDAAGLPTRIEGKGAAADG</sequence>
<proteinExistence type="predicted"/>
<dbReference type="Pfam" id="PF05189">
    <property type="entry name" value="RTC_insert"/>
    <property type="match status" value="1"/>
</dbReference>
<evidence type="ECO:0000313" key="4">
    <source>
        <dbReference type="Proteomes" id="UP001054857"/>
    </source>
</evidence>
<dbReference type="GO" id="GO:0006396">
    <property type="term" value="P:RNA processing"/>
    <property type="evidence" value="ECO:0007669"/>
    <property type="project" value="InterPro"/>
</dbReference>
<accession>A0AAD3DYN8</accession>
<feature type="non-terminal residue" evidence="3">
    <location>
        <position position="142"/>
    </location>
</feature>
<dbReference type="InterPro" id="IPR037136">
    <property type="entry name" value="RNA3'_phos_cyclase_dom_sf"/>
</dbReference>
<dbReference type="GO" id="GO:0003963">
    <property type="term" value="F:RNA-3'-phosphate cyclase activity"/>
    <property type="evidence" value="ECO:0007669"/>
    <property type="project" value="TreeGrafter"/>
</dbReference>
<evidence type="ECO:0000256" key="1">
    <source>
        <dbReference type="SAM" id="MobiDB-lite"/>
    </source>
</evidence>
<dbReference type="InterPro" id="IPR000228">
    <property type="entry name" value="RNA3'_term_phos_cyc"/>
</dbReference>
<feature type="domain" description="RNA 3'-terminal phosphate cyclase insert" evidence="2">
    <location>
        <begin position="2"/>
        <end position="49"/>
    </location>
</feature>
<dbReference type="PANTHER" id="PTHR11096:SF0">
    <property type="entry name" value="RNA 3'-TERMINAL PHOSPHATE CYCLASE"/>
    <property type="match status" value="1"/>
</dbReference>
<dbReference type="InterPro" id="IPR013791">
    <property type="entry name" value="RNA3'-term_phos_cycl_insert"/>
</dbReference>
<dbReference type="Proteomes" id="UP001054857">
    <property type="component" value="Unassembled WGS sequence"/>
</dbReference>
<dbReference type="SUPFAM" id="SSF55205">
    <property type="entry name" value="EPT/RTPC-like"/>
    <property type="match status" value="1"/>
</dbReference>